<proteinExistence type="predicted"/>
<accession>A0A915YI55</accession>
<reference evidence="1" key="1">
    <citation type="submission" date="2022-09" db="EMBL/GenBank/DDBJ databases">
        <title>Aureispira anguillicida sp. nov., isolated from Leptocephalus of Japanese eel Anguilla japonica.</title>
        <authorList>
            <person name="Yuasa K."/>
            <person name="Mekata T."/>
            <person name="Ikunari K."/>
        </authorList>
    </citation>
    <scope>NUCLEOTIDE SEQUENCE</scope>
    <source>
        <strain evidence="1">EL160426</strain>
    </source>
</reference>
<evidence type="ECO:0000313" key="2">
    <source>
        <dbReference type="Proteomes" id="UP001060919"/>
    </source>
</evidence>
<protein>
    <submittedName>
        <fullName evidence="1">Uncharacterized protein</fullName>
    </submittedName>
</protein>
<evidence type="ECO:0000313" key="1">
    <source>
        <dbReference type="EMBL" id="BDS13411.1"/>
    </source>
</evidence>
<dbReference type="AlphaFoldDB" id="A0A915YI55"/>
<keyword evidence="2" id="KW-1185">Reference proteome</keyword>
<dbReference type="EMBL" id="AP026867">
    <property type="protein sequence ID" value="BDS13411.1"/>
    <property type="molecule type" value="Genomic_DNA"/>
</dbReference>
<organism evidence="1 2">
    <name type="scientific">Aureispira anguillae</name>
    <dbReference type="NCBI Taxonomy" id="2864201"/>
    <lineage>
        <taxon>Bacteria</taxon>
        <taxon>Pseudomonadati</taxon>
        <taxon>Bacteroidota</taxon>
        <taxon>Saprospiria</taxon>
        <taxon>Saprospirales</taxon>
        <taxon>Saprospiraceae</taxon>
        <taxon>Aureispira</taxon>
    </lineage>
</organism>
<dbReference type="Proteomes" id="UP001060919">
    <property type="component" value="Chromosome"/>
</dbReference>
<sequence length="37" mass="4377">MGWLIEVKQKVVSKKEVSLFLIDSFLSTYTNFYFLTT</sequence>
<gene>
    <name evidence="1" type="ORF">AsAng_0041480</name>
</gene>
<dbReference type="KEGG" id="aup:AsAng_0041480"/>
<name>A0A915YI55_9BACT</name>